<evidence type="ECO:0000313" key="5">
    <source>
        <dbReference type="Proteomes" id="UP001418444"/>
    </source>
</evidence>
<dbReference type="InterPro" id="IPR051466">
    <property type="entry name" value="D-amino_acid_metab_enzyme"/>
</dbReference>
<dbReference type="SUPFAM" id="SSF51419">
    <property type="entry name" value="PLP-binding barrel"/>
    <property type="match status" value="1"/>
</dbReference>
<dbReference type="InterPro" id="IPR029066">
    <property type="entry name" value="PLP-binding_barrel"/>
</dbReference>
<gene>
    <name evidence="4" type="ORF">GCM10022231_29030</name>
</gene>
<feature type="domain" description="D-serine dehydratase-like" evidence="3">
    <location>
        <begin position="249"/>
        <end position="347"/>
    </location>
</feature>
<dbReference type="SMART" id="SM01119">
    <property type="entry name" value="D-ser_dehydrat"/>
    <property type="match status" value="1"/>
</dbReference>
<accession>A0ABP7PK90</accession>
<dbReference type="PANTHER" id="PTHR28004:SF2">
    <property type="entry name" value="D-SERINE DEHYDRATASE"/>
    <property type="match status" value="1"/>
</dbReference>
<evidence type="ECO:0000259" key="3">
    <source>
        <dbReference type="SMART" id="SM01119"/>
    </source>
</evidence>
<dbReference type="PANTHER" id="PTHR28004">
    <property type="entry name" value="ZGC:162816-RELATED"/>
    <property type="match status" value="1"/>
</dbReference>
<evidence type="ECO:0000256" key="2">
    <source>
        <dbReference type="ARBA" id="ARBA00023239"/>
    </source>
</evidence>
<evidence type="ECO:0000256" key="1">
    <source>
        <dbReference type="ARBA" id="ARBA00005323"/>
    </source>
</evidence>
<keyword evidence="2" id="KW-0456">Lyase</keyword>
<dbReference type="Proteomes" id="UP001418444">
    <property type="component" value="Unassembled WGS sequence"/>
</dbReference>
<reference evidence="5" key="1">
    <citation type="journal article" date="2019" name="Int. J. Syst. Evol. Microbiol.">
        <title>The Global Catalogue of Microorganisms (GCM) 10K type strain sequencing project: providing services to taxonomists for standard genome sequencing and annotation.</title>
        <authorList>
            <consortium name="The Broad Institute Genomics Platform"/>
            <consortium name="The Broad Institute Genome Sequencing Center for Infectious Disease"/>
            <person name="Wu L."/>
            <person name="Ma J."/>
        </authorList>
    </citation>
    <scope>NUCLEOTIDE SEQUENCE [LARGE SCALE GENOMIC DNA]</scope>
    <source>
        <strain evidence="5">JCM 16923</strain>
    </source>
</reference>
<dbReference type="Gene3D" id="2.40.37.20">
    <property type="entry name" value="D-serine dehydratase-like domain"/>
    <property type="match status" value="1"/>
</dbReference>
<comment type="caution">
    <text evidence="4">The sequence shown here is derived from an EMBL/GenBank/DDBJ whole genome shotgun (WGS) entry which is preliminary data.</text>
</comment>
<dbReference type="InterPro" id="IPR001608">
    <property type="entry name" value="Ala_racemase_N"/>
</dbReference>
<proteinExistence type="inferred from homology"/>
<dbReference type="RefSeq" id="WP_344785013.1">
    <property type="nucleotide sequence ID" value="NZ_BAAAZW010000008.1"/>
</dbReference>
<organism evidence="4 5">
    <name type="scientific">Gordonia caeni</name>
    <dbReference type="NCBI Taxonomy" id="1007097"/>
    <lineage>
        <taxon>Bacteria</taxon>
        <taxon>Bacillati</taxon>
        <taxon>Actinomycetota</taxon>
        <taxon>Actinomycetes</taxon>
        <taxon>Mycobacteriales</taxon>
        <taxon>Gordoniaceae</taxon>
        <taxon>Gordonia</taxon>
    </lineage>
</organism>
<keyword evidence="5" id="KW-1185">Reference proteome</keyword>
<dbReference type="Gene3D" id="3.20.20.10">
    <property type="entry name" value="Alanine racemase"/>
    <property type="match status" value="1"/>
</dbReference>
<evidence type="ECO:0000313" key="4">
    <source>
        <dbReference type="EMBL" id="GAA3966337.1"/>
    </source>
</evidence>
<dbReference type="Pfam" id="PF01168">
    <property type="entry name" value="Ala_racemase_N"/>
    <property type="match status" value="1"/>
</dbReference>
<sequence length="363" mass="37680">MTDTPYLLVDDAVLRRNLETLAEQVAAHGLELRPHAKTHKCAQVARRQMDCGATGLTVATIGEAEAFAAAGFTDLFIAYPLWLSDDKAARLRALTESVAAGGATIRVGVDSIAGAQRLAAGLAGAPVEVMVEIDSGQHRTGVAPGEAGALAAAAREAGLTVVGVFTFPGHGYGPGDARRDAARQEAEALSTAAESLRHSGIEPRVISGGSTPTVAFTGAGELTEVRPGVYPFNDAQQVELGSCTWDDVALVAVATVVSTDAQVPEPRRRAVLDAGSKVLGADRPAWTTGFGRLPDHPDARITSLSEHHAVVEFPPDAAAPALGDRVRVAPNHVCSAVNLADELVAQTANGLEHWPLLARGANR</sequence>
<comment type="similarity">
    <text evidence="1">Belongs to the DSD1 family.</text>
</comment>
<dbReference type="InterPro" id="IPR026956">
    <property type="entry name" value="D-ser_dehydrat-like_dom"/>
</dbReference>
<dbReference type="Pfam" id="PF14031">
    <property type="entry name" value="D-ser_dehydrat"/>
    <property type="match status" value="1"/>
</dbReference>
<name>A0ABP7PK90_9ACTN</name>
<dbReference type="EMBL" id="BAAAZW010000008">
    <property type="protein sequence ID" value="GAA3966337.1"/>
    <property type="molecule type" value="Genomic_DNA"/>
</dbReference>
<dbReference type="InterPro" id="IPR042208">
    <property type="entry name" value="D-ser_dehydrat-like_sf"/>
</dbReference>
<protein>
    <submittedName>
        <fullName evidence="4">D-TA family PLP-dependent enzyme</fullName>
    </submittedName>
</protein>